<accession>A0A2N5X6C9</accession>
<evidence type="ECO:0000313" key="1">
    <source>
        <dbReference type="EMBL" id="PLW70044.1"/>
    </source>
</evidence>
<dbReference type="OrthoDB" id="9800258at2"/>
<protein>
    <submittedName>
        <fullName evidence="1">Addiction module antitoxin RelB</fullName>
    </submittedName>
</protein>
<dbReference type="AlphaFoldDB" id="A0A2N5X6C9"/>
<name>A0A2N5X6C9_9GAMM</name>
<organism evidence="1 2">
    <name type="scientific">Pseudohalioglobus lutimaris</name>
    <dbReference type="NCBI Taxonomy" id="1737061"/>
    <lineage>
        <taxon>Bacteria</taxon>
        <taxon>Pseudomonadati</taxon>
        <taxon>Pseudomonadota</taxon>
        <taxon>Gammaproteobacteria</taxon>
        <taxon>Cellvibrionales</taxon>
        <taxon>Halieaceae</taxon>
        <taxon>Pseudohalioglobus</taxon>
    </lineage>
</organism>
<dbReference type="InterPro" id="IPR009241">
    <property type="entry name" value="HigB-like"/>
</dbReference>
<proteinExistence type="predicted"/>
<dbReference type="SUPFAM" id="SSF143011">
    <property type="entry name" value="RelE-like"/>
    <property type="match status" value="1"/>
</dbReference>
<dbReference type="NCBIfam" id="TIGR02683">
    <property type="entry name" value="upstrm_HI1419"/>
    <property type="match status" value="1"/>
</dbReference>
<dbReference type="Proteomes" id="UP000235005">
    <property type="component" value="Unassembled WGS sequence"/>
</dbReference>
<dbReference type="PANTHER" id="PTHR41791:SF1">
    <property type="entry name" value="SSL7039 PROTEIN"/>
    <property type="match status" value="1"/>
</dbReference>
<dbReference type="PIRSF" id="PIRSF028744">
    <property type="entry name" value="Addict_mod_HI1419"/>
    <property type="match status" value="1"/>
</dbReference>
<gene>
    <name evidence="1" type="ORF">C0039_04650</name>
</gene>
<dbReference type="RefSeq" id="WP_101517531.1">
    <property type="nucleotide sequence ID" value="NZ_PKUS01000003.1"/>
</dbReference>
<evidence type="ECO:0000313" key="2">
    <source>
        <dbReference type="Proteomes" id="UP000235005"/>
    </source>
</evidence>
<dbReference type="InterPro" id="IPR035093">
    <property type="entry name" value="RelE/ParE_toxin_dom_sf"/>
</dbReference>
<dbReference type="InterPro" id="IPR014056">
    <property type="entry name" value="TypeIITA-like_toxin_pred"/>
</dbReference>
<dbReference type="Pfam" id="PF05973">
    <property type="entry name" value="Gp49"/>
    <property type="match status" value="1"/>
</dbReference>
<comment type="caution">
    <text evidence="1">The sequence shown here is derived from an EMBL/GenBank/DDBJ whole genome shotgun (WGS) entry which is preliminary data.</text>
</comment>
<reference evidence="1 2" key="1">
    <citation type="submission" date="2018-01" db="EMBL/GenBank/DDBJ databases">
        <title>The draft genome sequence of Halioglobus lutimaris HF004.</title>
        <authorList>
            <person name="Du Z.-J."/>
            <person name="Shi M.-J."/>
        </authorList>
    </citation>
    <scope>NUCLEOTIDE SEQUENCE [LARGE SCALE GENOMIC DNA]</scope>
    <source>
        <strain evidence="1 2">HF004</strain>
    </source>
</reference>
<keyword evidence="2" id="KW-1185">Reference proteome</keyword>
<dbReference type="EMBL" id="PKUS01000003">
    <property type="protein sequence ID" value="PLW70044.1"/>
    <property type="molecule type" value="Genomic_DNA"/>
</dbReference>
<sequence>MHYHVVTTHVFNRWLARIRDRQAAKVIAQRLDRLVAGNLGDVKSVGDGVNEMRIFAGPGYRLYFTIRNGELIILLCGGNKSSQSRDIARAKRILKELEA</sequence>
<dbReference type="PANTHER" id="PTHR41791">
    <property type="entry name" value="SSL7039 PROTEIN"/>
    <property type="match status" value="1"/>
</dbReference>